<dbReference type="PANTHER" id="PTHR11615">
    <property type="entry name" value="NITRATE, FORMATE, IRON DEHYDROGENASE"/>
    <property type="match status" value="1"/>
</dbReference>
<feature type="domain" description="4Fe-4S ferredoxin-type" evidence="4">
    <location>
        <begin position="193"/>
        <end position="222"/>
    </location>
</feature>
<evidence type="ECO:0000256" key="2">
    <source>
        <dbReference type="ARBA" id="ARBA00023004"/>
    </source>
</evidence>
<feature type="domain" description="4Fe-4S ferredoxin-type" evidence="4">
    <location>
        <begin position="147"/>
        <end position="176"/>
    </location>
</feature>
<dbReference type="EC" id="1.12.7.2" evidence="5"/>
<proteinExistence type="predicted"/>
<evidence type="ECO:0000256" key="1">
    <source>
        <dbReference type="ARBA" id="ARBA00022723"/>
    </source>
</evidence>
<dbReference type="EMBL" id="CACRUK010000011">
    <property type="protein sequence ID" value="VYT86178.1"/>
    <property type="molecule type" value="Genomic_DNA"/>
</dbReference>
<name>A0A6N3A791_MEDGN</name>
<dbReference type="Pfam" id="PF02906">
    <property type="entry name" value="Fe_hyd_lg_C"/>
    <property type="match status" value="1"/>
</dbReference>
<dbReference type="InterPro" id="IPR017896">
    <property type="entry name" value="4Fe4S_Fe-S-bd"/>
</dbReference>
<dbReference type="PROSITE" id="PS00198">
    <property type="entry name" value="4FE4S_FER_1"/>
    <property type="match status" value="1"/>
</dbReference>
<dbReference type="InterPro" id="IPR009016">
    <property type="entry name" value="Fe_hydrogenase"/>
</dbReference>
<dbReference type="EMBL" id="CACRUU010000092">
    <property type="protein sequence ID" value="VYU61915.1"/>
    <property type="molecule type" value="Genomic_DNA"/>
</dbReference>
<keyword evidence="5" id="KW-0560">Oxidoreductase</keyword>
<dbReference type="PROSITE" id="PS51379">
    <property type="entry name" value="4FE4S_FER_2"/>
    <property type="match status" value="3"/>
</dbReference>
<accession>A0A6N3A791</accession>
<reference evidence="5" key="1">
    <citation type="submission" date="2019-11" db="EMBL/GenBank/DDBJ databases">
        <authorList>
            <person name="Feng L."/>
        </authorList>
    </citation>
    <scope>NUCLEOTIDE SEQUENCE</scope>
    <source>
        <strain evidence="5">RgnavusLFYP19</strain>
        <strain evidence="6">RgnavusLFYP36</strain>
    </source>
</reference>
<dbReference type="Pfam" id="PF00037">
    <property type="entry name" value="Fer4"/>
    <property type="match status" value="2"/>
</dbReference>
<dbReference type="SUPFAM" id="SSF53920">
    <property type="entry name" value="Fe-only hydrogenase"/>
    <property type="match status" value="1"/>
</dbReference>
<gene>
    <name evidence="5" type="ORF">RGLFYP19_00892</name>
    <name evidence="6" type="ORF">RGLFYP36_02307</name>
</gene>
<dbReference type="InterPro" id="IPR050340">
    <property type="entry name" value="Cytosolic_Fe-S_CAF"/>
</dbReference>
<dbReference type="AlphaFoldDB" id="A0A6N3A791"/>
<dbReference type="NCBIfam" id="TIGR04105">
    <property type="entry name" value="FeFe_hydrog_B1"/>
    <property type="match status" value="1"/>
</dbReference>
<protein>
    <submittedName>
        <fullName evidence="5">Iron hydrogenase 1</fullName>
        <ecNumber evidence="5">1.12.7.2</ecNumber>
    </submittedName>
</protein>
<dbReference type="Gene3D" id="3.40.950.10">
    <property type="entry name" value="Fe-only Hydrogenase (Larger Subunit), Chain L, domain 3"/>
    <property type="match status" value="1"/>
</dbReference>
<dbReference type="InterPro" id="IPR027631">
    <property type="entry name" value="Mono_FeFe_hydrog"/>
</dbReference>
<dbReference type="GO" id="GO:0046872">
    <property type="term" value="F:metal ion binding"/>
    <property type="evidence" value="ECO:0007669"/>
    <property type="project" value="UniProtKB-KW"/>
</dbReference>
<evidence type="ECO:0000259" key="4">
    <source>
        <dbReference type="PROSITE" id="PS51379"/>
    </source>
</evidence>
<sequence length="506" mass="55192">MSNMRGLDTQVRAIRRRVFKEVAKLGFEANSETLLEDMEAIPYEIVNDDTVKYRESTYRSRAIVRERLRLAMGLSLRPEDKPVHLTAGVQESNISEKYYEPPLMQVIPSACESCEENKYEVSNMCKGCLAHPCSEVCPKGAISMVNGKSYIDQEKCIKCGKCKAVCPYDAIAKKERPCKNACGVGAIVSDKYGRAYIDTEKCVSCGMCMVSCPFGAISDKSQIFQLTRALQEEGSEIIAEIAPAFVGQFGENINPRNIKAALIELGFKGVHEVALGADIGAVAEAHHYVEKVVTGELPFLLTSCCPSWAMLAKKFFPDLIDQISQELTPMVATARSIKKEHPNAKVVFIGPCAAKKLEASRRSVRSDVDFVVTFEELQAMFDAKEIDLSQYEAESSFHDATGAGRGYACAGGVAEAIEKCINEYYPDVEVSIEHAEGLAECKKTLTLAKAGRLNGCLIEGMGCPGGCIAGAGTNIPVLKAKKDLAAYVKNSTTPIPPKELEEIELE</sequence>
<dbReference type="InterPro" id="IPR017900">
    <property type="entry name" value="4Fe4S_Fe_S_CS"/>
</dbReference>
<keyword evidence="3" id="KW-0411">Iron-sulfur</keyword>
<dbReference type="SUPFAM" id="SSF54862">
    <property type="entry name" value="4Fe-4S ferredoxins"/>
    <property type="match status" value="1"/>
</dbReference>
<organism evidence="5">
    <name type="scientific">Mediterraneibacter gnavus</name>
    <name type="common">Ruminococcus gnavus</name>
    <dbReference type="NCBI Taxonomy" id="33038"/>
    <lineage>
        <taxon>Bacteria</taxon>
        <taxon>Bacillati</taxon>
        <taxon>Bacillota</taxon>
        <taxon>Clostridia</taxon>
        <taxon>Lachnospirales</taxon>
        <taxon>Lachnospiraceae</taxon>
        <taxon>Mediterraneibacter</taxon>
    </lineage>
</organism>
<dbReference type="GO" id="GO:0008901">
    <property type="term" value="F:ferredoxin hydrogenase activity"/>
    <property type="evidence" value="ECO:0007669"/>
    <property type="project" value="UniProtKB-EC"/>
</dbReference>
<dbReference type="CDD" id="cd10549">
    <property type="entry name" value="MtMvhB_like"/>
    <property type="match status" value="1"/>
</dbReference>
<evidence type="ECO:0000313" key="5">
    <source>
        <dbReference type="EMBL" id="VYT86178.1"/>
    </source>
</evidence>
<evidence type="ECO:0000256" key="3">
    <source>
        <dbReference type="ARBA" id="ARBA00023014"/>
    </source>
</evidence>
<dbReference type="Gene3D" id="3.30.70.20">
    <property type="match status" value="2"/>
</dbReference>
<evidence type="ECO:0000313" key="6">
    <source>
        <dbReference type="EMBL" id="VYU61915.1"/>
    </source>
</evidence>
<keyword evidence="2" id="KW-0408">Iron</keyword>
<dbReference type="InterPro" id="IPR004108">
    <property type="entry name" value="Fe_hydrogenase_lsu_C"/>
</dbReference>
<keyword evidence="1" id="KW-0479">Metal-binding</keyword>
<dbReference type="GO" id="GO:0051536">
    <property type="term" value="F:iron-sulfur cluster binding"/>
    <property type="evidence" value="ECO:0007669"/>
    <property type="project" value="UniProtKB-KW"/>
</dbReference>
<feature type="domain" description="4Fe-4S ferredoxin-type" evidence="4">
    <location>
        <begin position="117"/>
        <end position="146"/>
    </location>
</feature>